<dbReference type="InterPro" id="IPR043128">
    <property type="entry name" value="Rev_trsase/Diguanyl_cyclase"/>
</dbReference>
<proteinExistence type="predicted"/>
<dbReference type="InterPro" id="IPR043502">
    <property type="entry name" value="DNA/RNA_pol_sf"/>
</dbReference>
<feature type="domain" description="Reverse transcriptase" evidence="1">
    <location>
        <begin position="45"/>
        <end position="171"/>
    </location>
</feature>
<dbReference type="PANTHER" id="PTHR24559:SF444">
    <property type="entry name" value="REVERSE TRANSCRIPTASE DOMAIN-CONTAINING PROTEIN"/>
    <property type="match status" value="1"/>
</dbReference>
<name>A0AAF0V806_SOLVR</name>
<reference evidence="2" key="1">
    <citation type="submission" date="2023-08" db="EMBL/GenBank/DDBJ databases">
        <title>A de novo genome assembly of Solanum verrucosum Schlechtendal, a Mexican diploid species geographically isolated from the other diploid A-genome species in potato relatives.</title>
        <authorList>
            <person name="Hosaka K."/>
        </authorList>
    </citation>
    <scope>NUCLEOTIDE SEQUENCE</scope>
    <source>
        <tissue evidence="2">Young leaves</tissue>
    </source>
</reference>
<dbReference type="Gene3D" id="3.10.10.10">
    <property type="entry name" value="HIV Type 1 Reverse Transcriptase, subunit A, domain 1"/>
    <property type="match status" value="1"/>
</dbReference>
<evidence type="ECO:0000259" key="1">
    <source>
        <dbReference type="Pfam" id="PF00078"/>
    </source>
</evidence>
<dbReference type="InterPro" id="IPR000477">
    <property type="entry name" value="RT_dom"/>
</dbReference>
<dbReference type="SUPFAM" id="SSF56672">
    <property type="entry name" value="DNA/RNA polymerases"/>
    <property type="match status" value="1"/>
</dbReference>
<protein>
    <recommendedName>
        <fullName evidence="1">Reverse transcriptase domain-containing protein</fullName>
    </recommendedName>
</protein>
<sequence length="176" mass="20260">MVKKVIIKCLDVGVISLIADNKLVSVVQCIPKKGGMIVVLNAKNELVATLPITEWRVCMDNHKLNSWTKNHYFPMPFIDQIFGRLAGKGWYCFLDGYLGYNQIFIASEDQEKTIFTYQYGMFAFNQMSFRLSNVPSIFQRCMLSIFANIVEKSMDVFMNDFSIVGDSFKEMLEPFE</sequence>
<dbReference type="Proteomes" id="UP001234989">
    <property type="component" value="Chromosome 12"/>
</dbReference>
<organism evidence="2 3">
    <name type="scientific">Solanum verrucosum</name>
    <dbReference type="NCBI Taxonomy" id="315347"/>
    <lineage>
        <taxon>Eukaryota</taxon>
        <taxon>Viridiplantae</taxon>
        <taxon>Streptophyta</taxon>
        <taxon>Embryophyta</taxon>
        <taxon>Tracheophyta</taxon>
        <taxon>Spermatophyta</taxon>
        <taxon>Magnoliopsida</taxon>
        <taxon>eudicotyledons</taxon>
        <taxon>Gunneridae</taxon>
        <taxon>Pentapetalae</taxon>
        <taxon>asterids</taxon>
        <taxon>lamiids</taxon>
        <taxon>Solanales</taxon>
        <taxon>Solanaceae</taxon>
        <taxon>Solanoideae</taxon>
        <taxon>Solaneae</taxon>
        <taxon>Solanum</taxon>
    </lineage>
</organism>
<gene>
    <name evidence="2" type="ORF">MTR67_051801</name>
</gene>
<dbReference type="AlphaFoldDB" id="A0AAF0V806"/>
<dbReference type="EMBL" id="CP133623">
    <property type="protein sequence ID" value="WMV58416.1"/>
    <property type="molecule type" value="Genomic_DNA"/>
</dbReference>
<dbReference type="CDD" id="cd01647">
    <property type="entry name" value="RT_LTR"/>
    <property type="match status" value="1"/>
</dbReference>
<evidence type="ECO:0000313" key="2">
    <source>
        <dbReference type="EMBL" id="WMV58416.1"/>
    </source>
</evidence>
<dbReference type="Gene3D" id="3.30.70.270">
    <property type="match status" value="1"/>
</dbReference>
<evidence type="ECO:0000313" key="3">
    <source>
        <dbReference type="Proteomes" id="UP001234989"/>
    </source>
</evidence>
<dbReference type="Pfam" id="PF00078">
    <property type="entry name" value="RVT_1"/>
    <property type="match status" value="1"/>
</dbReference>
<keyword evidence="3" id="KW-1185">Reference proteome</keyword>
<accession>A0AAF0V806</accession>
<dbReference type="InterPro" id="IPR053134">
    <property type="entry name" value="RNA-dir_DNA_polymerase"/>
</dbReference>
<dbReference type="PANTHER" id="PTHR24559">
    <property type="entry name" value="TRANSPOSON TY3-I GAG-POL POLYPROTEIN"/>
    <property type="match status" value="1"/>
</dbReference>